<dbReference type="Proteomes" id="UP000003639">
    <property type="component" value="Unassembled WGS sequence"/>
</dbReference>
<proteinExistence type="predicted"/>
<reference evidence="1 2" key="1">
    <citation type="submission" date="2007-04" db="EMBL/GenBank/DDBJ databases">
        <authorList>
            <person name="Fulton L."/>
            <person name="Clifton S."/>
            <person name="Fulton B."/>
            <person name="Xu J."/>
            <person name="Minx P."/>
            <person name="Pepin K.H."/>
            <person name="Johnson M."/>
            <person name="Thiruvilangam P."/>
            <person name="Bhonagiri V."/>
            <person name="Nash W.E."/>
            <person name="Mardis E.R."/>
            <person name="Wilson R.K."/>
        </authorList>
    </citation>
    <scope>NUCLEOTIDE SEQUENCE [LARGE SCALE GENOMIC DNA]</scope>
    <source>
        <strain evidence="1 2">ATCC 29799</strain>
    </source>
</reference>
<name>A6P0D2_9FIRM</name>
<protein>
    <submittedName>
        <fullName evidence="1">Uncharacterized protein</fullName>
    </submittedName>
</protein>
<organism evidence="1 2">
    <name type="scientific">Pseudoflavonifractor capillosus ATCC 29799</name>
    <dbReference type="NCBI Taxonomy" id="411467"/>
    <lineage>
        <taxon>Bacteria</taxon>
        <taxon>Bacillati</taxon>
        <taxon>Bacillota</taxon>
        <taxon>Clostridia</taxon>
        <taxon>Eubacteriales</taxon>
        <taxon>Oscillospiraceae</taxon>
        <taxon>Pseudoflavonifractor</taxon>
    </lineage>
</organism>
<reference evidence="1 2" key="2">
    <citation type="submission" date="2007-06" db="EMBL/GenBank/DDBJ databases">
        <title>Draft genome sequence of Pseudoflavonifractor capillosus ATCC 29799.</title>
        <authorList>
            <person name="Sudarsanam P."/>
            <person name="Ley R."/>
            <person name="Guruge J."/>
            <person name="Turnbaugh P.J."/>
            <person name="Mahowald M."/>
            <person name="Liep D."/>
            <person name="Gordon J."/>
        </authorList>
    </citation>
    <scope>NUCLEOTIDE SEQUENCE [LARGE SCALE GENOMIC DNA]</scope>
    <source>
        <strain evidence="1 2">ATCC 29799</strain>
    </source>
</reference>
<accession>A6P0D2</accession>
<keyword evidence="2" id="KW-1185">Reference proteome</keyword>
<evidence type="ECO:0000313" key="2">
    <source>
        <dbReference type="Proteomes" id="UP000003639"/>
    </source>
</evidence>
<sequence length="37" mass="4044">MIMAGRACQLIEKEKSPLWARAVMSALQAGMLNIPLT</sequence>
<gene>
    <name evidence="1" type="ORF">BACCAP_03942</name>
</gene>
<dbReference type="AlphaFoldDB" id="A6P0D2"/>
<dbReference type="STRING" id="411467.BACCAP_03942"/>
<dbReference type="EMBL" id="AAXG02000041">
    <property type="protein sequence ID" value="EDM98282.1"/>
    <property type="molecule type" value="Genomic_DNA"/>
</dbReference>
<evidence type="ECO:0000313" key="1">
    <source>
        <dbReference type="EMBL" id="EDM98282.1"/>
    </source>
</evidence>
<comment type="caution">
    <text evidence="1">The sequence shown here is derived from an EMBL/GenBank/DDBJ whole genome shotgun (WGS) entry which is preliminary data.</text>
</comment>